<reference evidence="5" key="2">
    <citation type="submission" date="2021-04" db="EMBL/GenBank/DDBJ databases">
        <authorList>
            <person name="Gilroy R."/>
        </authorList>
    </citation>
    <scope>NUCLEOTIDE SEQUENCE</scope>
    <source>
        <strain evidence="5">ChiSxjej1B13-11762</strain>
    </source>
</reference>
<evidence type="ECO:0000256" key="1">
    <source>
        <dbReference type="ARBA" id="ARBA00023015"/>
    </source>
</evidence>
<dbReference type="PANTHER" id="PTHR43280">
    <property type="entry name" value="ARAC-FAMILY TRANSCRIPTIONAL REGULATOR"/>
    <property type="match status" value="1"/>
</dbReference>
<dbReference type="PRINTS" id="PR00032">
    <property type="entry name" value="HTHARAC"/>
</dbReference>
<dbReference type="InterPro" id="IPR037923">
    <property type="entry name" value="HTH-like"/>
</dbReference>
<dbReference type="GO" id="GO:0003700">
    <property type="term" value="F:DNA-binding transcription factor activity"/>
    <property type="evidence" value="ECO:0007669"/>
    <property type="project" value="InterPro"/>
</dbReference>
<evidence type="ECO:0000256" key="3">
    <source>
        <dbReference type="ARBA" id="ARBA00023163"/>
    </source>
</evidence>
<evidence type="ECO:0000313" key="5">
    <source>
        <dbReference type="EMBL" id="HIW83593.1"/>
    </source>
</evidence>
<protein>
    <submittedName>
        <fullName evidence="5">AraC family transcriptional regulator</fullName>
    </submittedName>
</protein>
<dbReference type="InterPro" id="IPR014710">
    <property type="entry name" value="RmlC-like_jellyroll"/>
</dbReference>
<comment type="caution">
    <text evidence="5">The sequence shown here is derived from an EMBL/GenBank/DDBJ whole genome shotgun (WGS) entry which is preliminary data.</text>
</comment>
<dbReference type="Gene3D" id="2.60.120.10">
    <property type="entry name" value="Jelly Rolls"/>
    <property type="match status" value="1"/>
</dbReference>
<dbReference type="Pfam" id="PF02311">
    <property type="entry name" value="AraC_binding"/>
    <property type="match status" value="1"/>
</dbReference>
<dbReference type="SUPFAM" id="SSF51215">
    <property type="entry name" value="Regulatory protein AraC"/>
    <property type="match status" value="1"/>
</dbReference>
<gene>
    <name evidence="5" type="ORF">H9873_04640</name>
</gene>
<dbReference type="CDD" id="cd02208">
    <property type="entry name" value="cupin_RmlC-like"/>
    <property type="match status" value="1"/>
</dbReference>
<accession>A0A9D1UDS9</accession>
<sequence>MANIRYTFEKDRNSKAAYQLLYSSYSKYDEDWGSYPHIHHFTEIFYVIDGNGSFLVEEDSFPISSKDLVIVNPNIVHTEISSKKNPLEYIVLGVEGLNFLIYDDREYLIFRLSSIREDLDFYFRTILDEMSDQRRDYARVCQNLLEALILQLTRHTQSPVELLPSQKRINRGCSRAKRYIDANFSENITLDTLAEITHLNKYYFAHMFTEAYGISPMNYLTQKRIFISQELLISTDMRLTEIAQQCGFSSSSYFSQCFRRACDLTPTAYRKQFGPGNS</sequence>
<dbReference type="SUPFAM" id="SSF46689">
    <property type="entry name" value="Homeodomain-like"/>
    <property type="match status" value="2"/>
</dbReference>
<reference evidence="5" key="1">
    <citation type="journal article" date="2021" name="PeerJ">
        <title>Extensive microbial diversity within the chicken gut microbiome revealed by metagenomics and culture.</title>
        <authorList>
            <person name="Gilroy R."/>
            <person name="Ravi A."/>
            <person name="Getino M."/>
            <person name="Pursley I."/>
            <person name="Horton D.L."/>
            <person name="Alikhan N.F."/>
            <person name="Baker D."/>
            <person name="Gharbi K."/>
            <person name="Hall N."/>
            <person name="Watson M."/>
            <person name="Adriaenssens E.M."/>
            <person name="Foster-Nyarko E."/>
            <person name="Jarju S."/>
            <person name="Secka A."/>
            <person name="Antonio M."/>
            <person name="Oren A."/>
            <person name="Chaudhuri R.R."/>
            <person name="La Ragione R."/>
            <person name="Hildebrand F."/>
            <person name="Pallen M.J."/>
        </authorList>
    </citation>
    <scope>NUCLEOTIDE SEQUENCE</scope>
    <source>
        <strain evidence="5">ChiSxjej1B13-11762</strain>
    </source>
</reference>
<dbReference type="SMART" id="SM00342">
    <property type="entry name" value="HTH_ARAC"/>
    <property type="match status" value="1"/>
</dbReference>
<evidence type="ECO:0000313" key="6">
    <source>
        <dbReference type="Proteomes" id="UP000824263"/>
    </source>
</evidence>
<dbReference type="InterPro" id="IPR018060">
    <property type="entry name" value="HTH_AraC"/>
</dbReference>
<dbReference type="Gene3D" id="1.10.10.60">
    <property type="entry name" value="Homeodomain-like"/>
    <property type="match status" value="2"/>
</dbReference>
<dbReference type="Proteomes" id="UP000824263">
    <property type="component" value="Unassembled WGS sequence"/>
</dbReference>
<dbReference type="Pfam" id="PF12833">
    <property type="entry name" value="HTH_18"/>
    <property type="match status" value="1"/>
</dbReference>
<dbReference type="PROSITE" id="PS01124">
    <property type="entry name" value="HTH_ARAC_FAMILY_2"/>
    <property type="match status" value="1"/>
</dbReference>
<evidence type="ECO:0000259" key="4">
    <source>
        <dbReference type="PROSITE" id="PS01124"/>
    </source>
</evidence>
<name>A0A9D1UDS9_9FIRM</name>
<dbReference type="InterPro" id="IPR020449">
    <property type="entry name" value="Tscrpt_reg_AraC-type_HTH"/>
</dbReference>
<dbReference type="EMBL" id="DXGF01000086">
    <property type="protein sequence ID" value="HIW83593.1"/>
    <property type="molecule type" value="Genomic_DNA"/>
</dbReference>
<organism evidence="5 6">
    <name type="scientific">Candidatus Dorea gallistercoris</name>
    <dbReference type="NCBI Taxonomy" id="2838542"/>
    <lineage>
        <taxon>Bacteria</taxon>
        <taxon>Bacillati</taxon>
        <taxon>Bacillota</taxon>
        <taxon>Clostridia</taxon>
        <taxon>Lachnospirales</taxon>
        <taxon>Lachnospiraceae</taxon>
        <taxon>Dorea</taxon>
    </lineage>
</organism>
<dbReference type="AlphaFoldDB" id="A0A9D1UDS9"/>
<dbReference type="InterPro" id="IPR018062">
    <property type="entry name" value="HTH_AraC-typ_CS"/>
</dbReference>
<keyword evidence="2" id="KW-0238">DNA-binding</keyword>
<keyword evidence="1" id="KW-0805">Transcription regulation</keyword>
<dbReference type="GO" id="GO:0043565">
    <property type="term" value="F:sequence-specific DNA binding"/>
    <property type="evidence" value="ECO:0007669"/>
    <property type="project" value="InterPro"/>
</dbReference>
<evidence type="ECO:0000256" key="2">
    <source>
        <dbReference type="ARBA" id="ARBA00023125"/>
    </source>
</evidence>
<dbReference type="PANTHER" id="PTHR43280:SF28">
    <property type="entry name" value="HTH-TYPE TRANSCRIPTIONAL ACTIVATOR RHAS"/>
    <property type="match status" value="1"/>
</dbReference>
<dbReference type="PROSITE" id="PS00041">
    <property type="entry name" value="HTH_ARAC_FAMILY_1"/>
    <property type="match status" value="1"/>
</dbReference>
<feature type="domain" description="HTH araC/xylS-type" evidence="4">
    <location>
        <begin position="174"/>
        <end position="272"/>
    </location>
</feature>
<proteinExistence type="predicted"/>
<keyword evidence="3" id="KW-0804">Transcription</keyword>
<dbReference type="InterPro" id="IPR003313">
    <property type="entry name" value="AraC-bd"/>
</dbReference>
<dbReference type="InterPro" id="IPR009057">
    <property type="entry name" value="Homeodomain-like_sf"/>
</dbReference>